<gene>
    <name evidence="1" type="ORF">N2K95_03420</name>
</gene>
<dbReference type="Proteomes" id="UP001059859">
    <property type="component" value="Chromosome"/>
</dbReference>
<dbReference type="RefSeq" id="WP_260652924.1">
    <property type="nucleotide sequence ID" value="NZ_CP104275.1"/>
</dbReference>
<dbReference type="EMBL" id="CP104275">
    <property type="protein sequence ID" value="UWX97747.1"/>
    <property type="molecule type" value="Genomic_DNA"/>
</dbReference>
<evidence type="ECO:0000313" key="2">
    <source>
        <dbReference type="Proteomes" id="UP001059859"/>
    </source>
</evidence>
<sequence length="304" mass="33294">MSKRIVIQPYKTAGADSVIWGQWYFSYDRDFHNRTAEPQPWDALTEMWMSSRVSIHPERLLSQTGVAQIADITLVGQVESPKTYFRGIGATVLSLDDWSDGANEIDVDVSVHLPPGSCAARITASMQLILGVEQEASGDRTVATRVGSRLAASGTEPFNLDPKTPLFPTEAIAFSGLLPVGVPWFTSVIYDDLDDAFYGAVRLYINTEHPGAGIVLANVDPVASIMNTALKVDVVRSLFTQVSAREGSNIDVRRYHPESVGSVLESMSASYLRSSLRDAIGMMRTDPAEFESRLQAALEYMRGV</sequence>
<protein>
    <submittedName>
        <fullName evidence="1">Uncharacterized protein</fullName>
    </submittedName>
</protein>
<accession>A0ABY5YRL8</accession>
<organism evidence="1 2">
    <name type="scientific">Arthrobacter zhaoxinii</name>
    <dbReference type="NCBI Taxonomy" id="2964616"/>
    <lineage>
        <taxon>Bacteria</taxon>
        <taxon>Bacillati</taxon>
        <taxon>Actinomycetota</taxon>
        <taxon>Actinomycetes</taxon>
        <taxon>Micrococcales</taxon>
        <taxon>Micrococcaceae</taxon>
        <taxon>Arthrobacter</taxon>
    </lineage>
</organism>
<reference evidence="1" key="1">
    <citation type="submission" date="2022-09" db="EMBL/GenBank/DDBJ databases">
        <title>Novel species in genus Arthrobacter.</title>
        <authorList>
            <person name="Liu Y."/>
        </authorList>
    </citation>
    <scope>NUCLEOTIDE SEQUENCE</scope>
    <source>
        <strain evidence="1">Zg-Y815</strain>
    </source>
</reference>
<keyword evidence="2" id="KW-1185">Reference proteome</keyword>
<evidence type="ECO:0000313" key="1">
    <source>
        <dbReference type="EMBL" id="UWX97747.1"/>
    </source>
</evidence>
<proteinExistence type="predicted"/>
<name>A0ABY5YRL8_9MICC</name>